<dbReference type="SUPFAM" id="SSF144232">
    <property type="entry name" value="HIT/MYND zinc finger-like"/>
    <property type="match status" value="1"/>
</dbReference>
<dbReference type="Pfam" id="PF14737">
    <property type="entry name" value="DUF4470"/>
    <property type="match status" value="1"/>
</dbReference>
<evidence type="ECO:0000256" key="3">
    <source>
        <dbReference type="ARBA" id="ARBA00022833"/>
    </source>
</evidence>
<evidence type="ECO:0000256" key="2">
    <source>
        <dbReference type="ARBA" id="ARBA00022771"/>
    </source>
</evidence>
<dbReference type="OrthoDB" id="5282002at2759"/>
<feature type="region of interest" description="Disordered" evidence="4">
    <location>
        <begin position="661"/>
        <end position="722"/>
    </location>
</feature>
<feature type="compositionally biased region" description="Basic residues" evidence="4">
    <location>
        <begin position="709"/>
        <end position="722"/>
    </location>
</feature>
<dbReference type="InterPro" id="IPR002893">
    <property type="entry name" value="Znf_MYND"/>
</dbReference>
<evidence type="ECO:0000256" key="4">
    <source>
        <dbReference type="SAM" id="MobiDB-lite"/>
    </source>
</evidence>
<dbReference type="GO" id="GO:0008270">
    <property type="term" value="F:zinc ion binding"/>
    <property type="evidence" value="ECO:0007669"/>
    <property type="project" value="UniProtKB-KW"/>
</dbReference>
<name>A0A9P8TSW1_9HYPO</name>
<sequence>MKERMKNYSEEKQEKSKNKVIHDLDCAAPGPAGGQCVNTSKLQCEECRLVAYCSEECREAHSETHKAQCPPVGAPASKSKAPDDGIPDHPSFDNGIFWANYAATDILNLEENEGAEYSGPLRVLLLGTFGLRHLIFSVNAMPQTASPSLEATISEMDRPHLIRTFISLLLLVSCENDPFFIAEIIVHVLYSYKWPSFVRSYIDKHLGGYFAELRQFVLYHYSQVQDVGENGYGLIWGRPEYLRLEVHLDRQQWLEVLRYIERPVAHPDTRSLRAADEMRYGEPLDRAFARMSPSRAATLMKWRECGILIPYGDSTVYFQELNPIFFPEDRPSPDGITNEPLSEWPMNGILDYAEYVAKDDVYGKMVAYVRDMIAGFQLRLRRKGMTIKLMASGTTDMPGYIRKYFDPEPYFDRIEVGHLFDIDPPLCLLSCALLLRHEDENPFATMLTVTRESVVQSESPAVEKLIAAEKHNLYHRAFEPLDTMMPPAQNAGEKYSAASVPRHLALLLYRNWDLFSDRYLNDAVIFGFAAHQDAPPCGDEEEWQRPQRSFVQTGCLGLQLRPKNKVTTRWPNRLVYGKGADPTKEQVMRWMSWSSTKPERWLEWKKVKDISYHEWSKCFARLEGEHAVREWERRYSLIAAEFDAFALRANHLEGDVEGNANAIPIREGPEGKAGMGDEEARSGNAIEDENDDWMVIDVNEGKKDSHQGGKGKKPKKKKKKNR</sequence>
<comment type="caution">
    <text evidence="7">The sequence shown here is derived from an EMBL/GenBank/DDBJ whole genome shotgun (WGS) entry which is preliminary data.</text>
</comment>
<dbReference type="Gene3D" id="6.10.140.2220">
    <property type="match status" value="1"/>
</dbReference>
<keyword evidence="1" id="KW-0479">Metal-binding</keyword>
<keyword evidence="2" id="KW-0863">Zinc-finger</keyword>
<reference evidence="7" key="1">
    <citation type="submission" date="2021-08" db="EMBL/GenBank/DDBJ databases">
        <title>Chromosome-Level Trichoderma cornu-damae using Hi-C Data.</title>
        <authorList>
            <person name="Kim C.S."/>
        </authorList>
    </citation>
    <scope>NUCLEOTIDE SEQUENCE</scope>
    <source>
        <strain evidence="7">KA19-0412C</strain>
    </source>
</reference>
<evidence type="ECO:0000259" key="5">
    <source>
        <dbReference type="Pfam" id="PF01753"/>
    </source>
</evidence>
<dbReference type="EMBL" id="JAIWOZ010000007">
    <property type="protein sequence ID" value="KAH6603548.1"/>
    <property type="molecule type" value="Genomic_DNA"/>
</dbReference>
<protein>
    <recommendedName>
        <fullName evidence="9">Suppressor of anucleate metulae protein B</fullName>
    </recommendedName>
</protein>
<evidence type="ECO:0000256" key="1">
    <source>
        <dbReference type="ARBA" id="ARBA00022723"/>
    </source>
</evidence>
<keyword evidence="8" id="KW-1185">Reference proteome</keyword>
<evidence type="ECO:0000259" key="6">
    <source>
        <dbReference type="Pfam" id="PF14737"/>
    </source>
</evidence>
<evidence type="ECO:0000313" key="8">
    <source>
        <dbReference type="Proteomes" id="UP000827724"/>
    </source>
</evidence>
<keyword evidence="3" id="KW-0862">Zinc</keyword>
<evidence type="ECO:0000313" key="7">
    <source>
        <dbReference type="EMBL" id="KAH6603548.1"/>
    </source>
</evidence>
<feature type="region of interest" description="Disordered" evidence="4">
    <location>
        <begin position="64"/>
        <end position="83"/>
    </location>
</feature>
<gene>
    <name evidence="7" type="ORF">Trco_008323</name>
</gene>
<dbReference type="InterPro" id="IPR027974">
    <property type="entry name" value="DUF4470"/>
</dbReference>
<dbReference type="Proteomes" id="UP000827724">
    <property type="component" value="Unassembled WGS sequence"/>
</dbReference>
<feature type="domain" description="DUF4470" evidence="6">
    <location>
        <begin position="97"/>
        <end position="194"/>
    </location>
</feature>
<organism evidence="7 8">
    <name type="scientific">Trichoderma cornu-damae</name>
    <dbReference type="NCBI Taxonomy" id="654480"/>
    <lineage>
        <taxon>Eukaryota</taxon>
        <taxon>Fungi</taxon>
        <taxon>Dikarya</taxon>
        <taxon>Ascomycota</taxon>
        <taxon>Pezizomycotina</taxon>
        <taxon>Sordariomycetes</taxon>
        <taxon>Hypocreomycetidae</taxon>
        <taxon>Hypocreales</taxon>
        <taxon>Hypocreaceae</taxon>
        <taxon>Trichoderma</taxon>
    </lineage>
</organism>
<dbReference type="Pfam" id="PF01753">
    <property type="entry name" value="zf-MYND"/>
    <property type="match status" value="1"/>
</dbReference>
<evidence type="ECO:0008006" key="9">
    <source>
        <dbReference type="Google" id="ProtNLM"/>
    </source>
</evidence>
<accession>A0A9P8TSW1</accession>
<feature type="domain" description="MYND-type" evidence="5">
    <location>
        <begin position="36"/>
        <end position="69"/>
    </location>
</feature>
<proteinExistence type="predicted"/>
<dbReference type="AlphaFoldDB" id="A0A9P8TSW1"/>